<name>A0A656GIM7_PSEA0</name>
<evidence type="ECO:0000313" key="2">
    <source>
        <dbReference type="Proteomes" id="UP000003465"/>
    </source>
</evidence>
<feature type="non-terminal residue" evidence="1">
    <location>
        <position position="46"/>
    </location>
</feature>
<dbReference type="EMBL" id="AEAG01001444">
    <property type="protein sequence ID" value="EGH25598.1"/>
    <property type="molecule type" value="Genomic_DNA"/>
</dbReference>
<protein>
    <submittedName>
        <fullName evidence="1">Uncharacterized protein</fullName>
    </submittedName>
</protein>
<dbReference type="Proteomes" id="UP000003465">
    <property type="component" value="Unassembled WGS sequence"/>
</dbReference>
<comment type="caution">
    <text evidence="1">The sequence shown here is derived from an EMBL/GenBank/DDBJ whole genome shotgun (WGS) entry which is preliminary data.</text>
</comment>
<dbReference type="AlphaFoldDB" id="A0A656GIM7"/>
<proteinExistence type="predicted"/>
<gene>
    <name evidence="1" type="ORF">PSYMO_30937</name>
</gene>
<accession>A0A656GIM7</accession>
<sequence length="46" mass="5194">MYAKSEPSIVALQIKWLKILQQGHKQALDQGSASDICLSRQELRPN</sequence>
<evidence type="ECO:0000313" key="1">
    <source>
        <dbReference type="EMBL" id="EGH25598.1"/>
    </source>
</evidence>
<organism evidence="1 2">
    <name type="scientific">Pseudomonas amygdali pv. mori str. 301020</name>
    <dbReference type="NCBI Taxonomy" id="629261"/>
    <lineage>
        <taxon>Bacteria</taxon>
        <taxon>Pseudomonadati</taxon>
        <taxon>Pseudomonadota</taxon>
        <taxon>Gammaproteobacteria</taxon>
        <taxon>Pseudomonadales</taxon>
        <taxon>Pseudomonadaceae</taxon>
        <taxon>Pseudomonas</taxon>
        <taxon>Pseudomonas amygdali</taxon>
    </lineage>
</organism>
<reference evidence="1 2" key="1">
    <citation type="journal article" date="2011" name="PLoS Pathog.">
        <title>Dynamic evolution of pathogenicity revealed by sequencing and comparative genomics of 19 Pseudomonas syringae isolates.</title>
        <authorList>
            <person name="Baltrus D.A."/>
            <person name="Nishimura M.T."/>
            <person name="Romanchuk A."/>
            <person name="Chang J.H."/>
            <person name="Mukhtar M.S."/>
            <person name="Cherkis K."/>
            <person name="Roach J."/>
            <person name="Grant S.R."/>
            <person name="Jones C.D."/>
            <person name="Dangl J.L."/>
        </authorList>
    </citation>
    <scope>NUCLEOTIDE SEQUENCE [LARGE SCALE GENOMIC DNA]</scope>
    <source>
        <strain evidence="1 2">301020</strain>
    </source>
</reference>